<dbReference type="AlphaFoldDB" id="A0A7W7ZE29"/>
<dbReference type="InterPro" id="IPR036513">
    <property type="entry name" value="STAS_dom_sf"/>
</dbReference>
<organism evidence="2 3">
    <name type="scientific">Granulicella aggregans</name>
    <dbReference type="NCBI Taxonomy" id="474949"/>
    <lineage>
        <taxon>Bacteria</taxon>
        <taxon>Pseudomonadati</taxon>
        <taxon>Acidobacteriota</taxon>
        <taxon>Terriglobia</taxon>
        <taxon>Terriglobales</taxon>
        <taxon>Acidobacteriaceae</taxon>
        <taxon>Granulicella</taxon>
    </lineage>
</organism>
<dbReference type="PROSITE" id="PS50801">
    <property type="entry name" value="STAS"/>
    <property type="match status" value="1"/>
</dbReference>
<dbReference type="Gene3D" id="3.30.750.24">
    <property type="entry name" value="STAS domain"/>
    <property type="match status" value="1"/>
</dbReference>
<dbReference type="Pfam" id="PF01740">
    <property type="entry name" value="STAS"/>
    <property type="match status" value="1"/>
</dbReference>
<dbReference type="Proteomes" id="UP000540989">
    <property type="component" value="Unassembled WGS sequence"/>
</dbReference>
<dbReference type="CDD" id="cd07043">
    <property type="entry name" value="STAS_anti-anti-sigma_factors"/>
    <property type="match status" value="1"/>
</dbReference>
<gene>
    <name evidence="2" type="ORF">HDF16_002605</name>
</gene>
<dbReference type="SUPFAM" id="SSF52091">
    <property type="entry name" value="SpoIIaa-like"/>
    <property type="match status" value="1"/>
</dbReference>
<feature type="domain" description="STAS" evidence="1">
    <location>
        <begin position="44"/>
        <end position="111"/>
    </location>
</feature>
<dbReference type="PANTHER" id="PTHR33495">
    <property type="entry name" value="ANTI-SIGMA FACTOR ANTAGONIST TM_1081-RELATED-RELATED"/>
    <property type="match status" value="1"/>
</dbReference>
<dbReference type="EMBL" id="JACHIP010000003">
    <property type="protein sequence ID" value="MBB5057899.1"/>
    <property type="molecule type" value="Genomic_DNA"/>
</dbReference>
<protein>
    <submittedName>
        <fullName evidence="2">Anti-anti-sigma factor</fullName>
    </submittedName>
</protein>
<evidence type="ECO:0000259" key="1">
    <source>
        <dbReference type="PROSITE" id="PS50801"/>
    </source>
</evidence>
<evidence type="ECO:0000313" key="2">
    <source>
        <dbReference type="EMBL" id="MBB5057899.1"/>
    </source>
</evidence>
<accession>A0A7W7ZE29</accession>
<keyword evidence="3" id="KW-1185">Reference proteome</keyword>
<dbReference type="InterPro" id="IPR002645">
    <property type="entry name" value="STAS_dom"/>
</dbReference>
<dbReference type="GO" id="GO:0043856">
    <property type="term" value="F:anti-sigma factor antagonist activity"/>
    <property type="evidence" value="ECO:0007669"/>
    <property type="project" value="TreeGrafter"/>
</dbReference>
<reference evidence="2 3" key="1">
    <citation type="submission" date="2020-08" db="EMBL/GenBank/DDBJ databases">
        <title>Genomic Encyclopedia of Type Strains, Phase IV (KMG-V): Genome sequencing to study the core and pangenomes of soil and plant-associated prokaryotes.</title>
        <authorList>
            <person name="Whitman W."/>
        </authorList>
    </citation>
    <scope>NUCLEOTIDE SEQUENCE [LARGE SCALE GENOMIC DNA]</scope>
    <source>
        <strain evidence="2 3">M8UP14</strain>
    </source>
</reference>
<name>A0A7W7ZE29_9BACT</name>
<dbReference type="RefSeq" id="WP_184217071.1">
    <property type="nucleotide sequence ID" value="NZ_JACHIP010000003.1"/>
</dbReference>
<evidence type="ECO:0000313" key="3">
    <source>
        <dbReference type="Proteomes" id="UP000540989"/>
    </source>
</evidence>
<sequence length="113" mass="12133">MDLDVLQSGKTCTIRIKGALKMGEQLDKFDAAVREAFATDHPFLVLNLEAMPVIDSSGIGSIVNALQQSKKLGGDTKLVSLSPFAYKTFKMVHILNLFSVFDAEADALAACVA</sequence>
<proteinExistence type="predicted"/>
<comment type="caution">
    <text evidence="2">The sequence shown here is derived from an EMBL/GenBank/DDBJ whole genome shotgun (WGS) entry which is preliminary data.</text>
</comment>